<comment type="caution">
    <text evidence="2">The sequence shown here is derived from an EMBL/GenBank/DDBJ whole genome shotgun (WGS) entry which is preliminary data.</text>
</comment>
<evidence type="ECO:0000313" key="2">
    <source>
        <dbReference type="EMBL" id="MBB5073988.1"/>
    </source>
</evidence>
<organism evidence="2 3">
    <name type="scientific">Bartonella callosciuri</name>
    <dbReference type="NCBI Taxonomy" id="686223"/>
    <lineage>
        <taxon>Bacteria</taxon>
        <taxon>Pseudomonadati</taxon>
        <taxon>Pseudomonadota</taxon>
        <taxon>Alphaproteobacteria</taxon>
        <taxon>Hyphomicrobiales</taxon>
        <taxon>Bartonellaceae</taxon>
        <taxon>Bartonella</taxon>
    </lineage>
</organism>
<evidence type="ECO:0000256" key="1">
    <source>
        <dbReference type="SAM" id="MobiDB-lite"/>
    </source>
</evidence>
<dbReference type="EMBL" id="JACHIM010000004">
    <property type="protein sequence ID" value="MBB5073988.1"/>
    <property type="molecule type" value="Genomic_DNA"/>
</dbReference>
<dbReference type="NCBIfam" id="NF033856">
    <property type="entry name" value="T4SS_effec_BID"/>
    <property type="match status" value="1"/>
</dbReference>
<feature type="region of interest" description="Disordered" evidence="1">
    <location>
        <begin position="1"/>
        <end position="54"/>
    </location>
</feature>
<feature type="region of interest" description="Disordered" evidence="1">
    <location>
        <begin position="152"/>
        <end position="189"/>
    </location>
</feature>
<evidence type="ECO:0000313" key="3">
    <source>
        <dbReference type="Proteomes" id="UP000561417"/>
    </source>
</evidence>
<dbReference type="Proteomes" id="UP000561417">
    <property type="component" value="Unassembled WGS sequence"/>
</dbReference>
<feature type="region of interest" description="Disordered" evidence="1">
    <location>
        <begin position="80"/>
        <end position="121"/>
    </location>
</feature>
<proteinExistence type="predicted"/>
<protein>
    <recommendedName>
        <fullName evidence="4">BepD protein</fullName>
    </recommendedName>
</protein>
<name>A0A840NUA3_9HYPH</name>
<dbReference type="AlphaFoldDB" id="A0A840NUA3"/>
<feature type="region of interest" description="Disordered" evidence="1">
    <location>
        <begin position="352"/>
        <end position="411"/>
    </location>
</feature>
<sequence>MGPDAYRLENPLYESLDTGRNEERNPELPETVYAPQNPPGNAYMRPREGENPQKLVDPYTVTDLLTPHMGPDAYRLENPLYESLDTGRNEERNPELPETVYAPQNPPGNAYMRPREGENPQKLVDPYTVTDLLTPHMGPDAYRLENPLYAGLNTGRNEERNPEPPETVYASKNPPENAYMRPRGGKNPQKLVDPYKVTDLLKPHMGPDAHHLENPLYESLDTQRNTGLNPEPQESVHKEVNLGRRTPSPETHNIAQNLLRNVDIQYGREEVRYWCGIVYGNRSALEEQFSKILENPQQGETILWDLAENPESGGQLAGRKVLGVKSPKRKEAEEGFGPLCAALERHVGTVKKLHKDLTRHHERDKKHKKEKSLEQKQQRHSHPTREQQQTAPEQNRQPSKQAPSEGRAFAL</sequence>
<feature type="compositionally biased region" description="Polar residues" evidence="1">
    <location>
        <begin position="386"/>
        <end position="402"/>
    </location>
</feature>
<evidence type="ECO:0008006" key="4">
    <source>
        <dbReference type="Google" id="ProtNLM"/>
    </source>
</evidence>
<feature type="compositionally biased region" description="Basic and acidic residues" evidence="1">
    <location>
        <begin position="85"/>
        <end position="95"/>
    </location>
</feature>
<reference evidence="2 3" key="1">
    <citation type="submission" date="2020-08" db="EMBL/GenBank/DDBJ databases">
        <title>Genomic Encyclopedia of Type Strains, Phase IV (KMG-IV): sequencing the most valuable type-strain genomes for metagenomic binning, comparative biology and taxonomic classification.</title>
        <authorList>
            <person name="Goeker M."/>
        </authorList>
    </citation>
    <scope>NUCLEOTIDE SEQUENCE [LARGE SCALE GENOMIC DNA]</scope>
    <source>
        <strain evidence="2 3">DSM 28538</strain>
    </source>
</reference>
<gene>
    <name evidence="2" type="ORF">HNQ69_001121</name>
</gene>
<keyword evidence="3" id="KW-1185">Reference proteome</keyword>
<feature type="compositionally biased region" description="Basic and acidic residues" evidence="1">
    <location>
        <begin position="17"/>
        <end position="27"/>
    </location>
</feature>
<accession>A0A840NUA3</accession>